<dbReference type="RefSeq" id="WP_025252621.1">
    <property type="nucleotide sequence ID" value="NZ_CP004353.1"/>
</dbReference>
<dbReference type="EMBL" id="CP004353">
    <property type="protein sequence ID" value="AHI22590.1"/>
    <property type="molecule type" value="Genomic_DNA"/>
</dbReference>
<organism evidence="1 2">
    <name type="scientific">Corynebacterium vitaeruminis DSM 20294</name>
    <dbReference type="NCBI Taxonomy" id="1224164"/>
    <lineage>
        <taxon>Bacteria</taxon>
        <taxon>Bacillati</taxon>
        <taxon>Actinomycetota</taxon>
        <taxon>Actinomycetes</taxon>
        <taxon>Mycobacteriales</taxon>
        <taxon>Corynebacteriaceae</taxon>
        <taxon>Corynebacterium</taxon>
    </lineage>
</organism>
<dbReference type="Proteomes" id="UP000019222">
    <property type="component" value="Chromosome"/>
</dbReference>
<reference evidence="1 2" key="1">
    <citation type="submission" date="2013-02" db="EMBL/GenBank/DDBJ databases">
        <title>The complete genome sequence of Corynebacterium vitaeruminis DSM 20294.</title>
        <authorList>
            <person name="Ruckert C."/>
            <person name="Albersmeier A."/>
            <person name="Kalinowski J."/>
        </authorList>
    </citation>
    <scope>NUCLEOTIDE SEQUENCE [LARGE SCALE GENOMIC DNA]</scope>
    <source>
        <strain evidence="2">ATCC 10234</strain>
    </source>
</reference>
<dbReference type="AlphaFoldDB" id="W5Y122"/>
<name>W5Y122_9CORY</name>
<dbReference type="HOGENOM" id="CLU_1352747_0_0_11"/>
<accession>W5Y122</accession>
<gene>
    <name evidence="1" type="ORF">B843_06025</name>
</gene>
<evidence type="ECO:0000313" key="1">
    <source>
        <dbReference type="EMBL" id="AHI22590.1"/>
    </source>
</evidence>
<keyword evidence="2" id="KW-1185">Reference proteome</keyword>
<dbReference type="PATRIC" id="fig|1224164.3.peg.1207"/>
<protein>
    <submittedName>
        <fullName evidence="1">Uncharacterized protein</fullName>
    </submittedName>
</protein>
<evidence type="ECO:0000313" key="2">
    <source>
        <dbReference type="Proteomes" id="UP000019222"/>
    </source>
</evidence>
<proteinExistence type="predicted"/>
<dbReference type="KEGG" id="cvt:B843_06025"/>
<sequence length="202" mass="22817">MYPLSFLPTPPLTVFLSERGCYPAAYREQLLVRRLVSAFMNGALLDHSGLPGAYGELADDVRLWLEERESHRQEWRHWLRLAAEGRPEYDGPILLDDPLDGYVQLHYLVAKALLRFPLIADYAVEEGLLAFEKLFPVAPRMHGLTDMEARRADGAIAQALRRLDPVEEFLRPSDLAGCISEQIEAVEAQRRTPTGECQQACA</sequence>